<dbReference type="Proteomes" id="UP001140949">
    <property type="component" value="Unassembled WGS sequence"/>
</dbReference>
<evidence type="ECO:0000313" key="3">
    <source>
        <dbReference type="Proteomes" id="UP001140949"/>
    </source>
</evidence>
<sequence>MVLRVEKQQINVEAKMFAFQTGCYGGSDVWWHFHIPAGTKSYEGNQIYNHRDTNYSTRKLQLYILILSFRYIYIGHHLLIWFDYSALLLRF</sequence>
<feature type="transmembrane region" description="Helical" evidence="1">
    <location>
        <begin position="60"/>
        <end position="82"/>
    </location>
</feature>
<keyword evidence="1" id="KW-0812">Transmembrane</keyword>
<organism evidence="2 3">
    <name type="scientific">Iris pallida</name>
    <name type="common">Sweet iris</name>
    <dbReference type="NCBI Taxonomy" id="29817"/>
    <lineage>
        <taxon>Eukaryota</taxon>
        <taxon>Viridiplantae</taxon>
        <taxon>Streptophyta</taxon>
        <taxon>Embryophyta</taxon>
        <taxon>Tracheophyta</taxon>
        <taxon>Spermatophyta</taxon>
        <taxon>Magnoliopsida</taxon>
        <taxon>Liliopsida</taxon>
        <taxon>Asparagales</taxon>
        <taxon>Iridaceae</taxon>
        <taxon>Iridoideae</taxon>
        <taxon>Irideae</taxon>
        <taxon>Iris</taxon>
    </lineage>
</organism>
<protein>
    <submittedName>
        <fullName evidence="2">Basic proline-rich protein-like</fullName>
    </submittedName>
</protein>
<evidence type="ECO:0000256" key="1">
    <source>
        <dbReference type="SAM" id="Phobius"/>
    </source>
</evidence>
<keyword evidence="3" id="KW-1185">Reference proteome</keyword>
<dbReference type="AlphaFoldDB" id="A0AAX6FYD5"/>
<evidence type="ECO:0000313" key="2">
    <source>
        <dbReference type="EMBL" id="KAJ6821469.1"/>
    </source>
</evidence>
<keyword evidence="1" id="KW-1133">Transmembrane helix</keyword>
<comment type="caution">
    <text evidence="2">The sequence shown here is derived from an EMBL/GenBank/DDBJ whole genome shotgun (WGS) entry which is preliminary data.</text>
</comment>
<reference evidence="2" key="2">
    <citation type="submission" date="2023-04" db="EMBL/GenBank/DDBJ databases">
        <authorList>
            <person name="Bruccoleri R.E."/>
            <person name="Oakeley E.J."/>
            <person name="Faust A.-M."/>
            <person name="Dessus-Babus S."/>
            <person name="Altorfer M."/>
            <person name="Burckhardt D."/>
            <person name="Oertli M."/>
            <person name="Naumann U."/>
            <person name="Petersen F."/>
            <person name="Wong J."/>
        </authorList>
    </citation>
    <scope>NUCLEOTIDE SEQUENCE</scope>
    <source>
        <strain evidence="2">GSM-AAB239-AS_SAM_17_03QT</strain>
        <tissue evidence="2">Leaf</tissue>
    </source>
</reference>
<gene>
    <name evidence="2" type="ORF">M6B38_392415</name>
</gene>
<dbReference type="EMBL" id="JANAVB010024998">
    <property type="protein sequence ID" value="KAJ6821469.1"/>
    <property type="molecule type" value="Genomic_DNA"/>
</dbReference>
<keyword evidence="1" id="KW-0472">Membrane</keyword>
<proteinExistence type="predicted"/>
<accession>A0AAX6FYD5</accession>
<reference evidence="2" key="1">
    <citation type="journal article" date="2023" name="GigaByte">
        <title>Genome assembly of the bearded iris, Iris pallida Lam.</title>
        <authorList>
            <person name="Bruccoleri R.E."/>
            <person name="Oakeley E.J."/>
            <person name="Faust A.M.E."/>
            <person name="Altorfer M."/>
            <person name="Dessus-Babus S."/>
            <person name="Burckhardt D."/>
            <person name="Oertli M."/>
            <person name="Naumann U."/>
            <person name="Petersen F."/>
            <person name="Wong J."/>
        </authorList>
    </citation>
    <scope>NUCLEOTIDE SEQUENCE</scope>
    <source>
        <strain evidence="2">GSM-AAB239-AS_SAM_17_03QT</strain>
    </source>
</reference>
<name>A0AAX6FYD5_IRIPA</name>